<evidence type="ECO:0000256" key="1">
    <source>
        <dbReference type="ARBA" id="ARBA00023125"/>
    </source>
</evidence>
<dbReference type="GO" id="GO:0046983">
    <property type="term" value="F:protein dimerization activity"/>
    <property type="evidence" value="ECO:0007669"/>
    <property type="project" value="InterPro"/>
</dbReference>
<dbReference type="Pfam" id="PF05699">
    <property type="entry name" value="Dimer_Tnp_hAT"/>
    <property type="match status" value="1"/>
</dbReference>
<keyword evidence="6" id="KW-1185">Reference proteome</keyword>
<dbReference type="SUPFAM" id="SSF53098">
    <property type="entry name" value="Ribonuclease H-like"/>
    <property type="match status" value="1"/>
</dbReference>
<sequence length="735" mass="83310">MMQMASCGSHDMDMEEDDVSQTQQEDVPTPVPPPTSRNKGKRKERSSGTTSGSKKKKSARSWEFSVPTSNGTTNMKKLLQTCKFFQVWEAAGNFKDQNQTVLTPTGSDGTLSLRKVSESVVKEAPNELIVLAQLPLAFIEGIRWRHFCSKVLLPTPVCRKTSTKEIVKIYADRKATMKIILGKNKQRLSLTTDIWVAPYTVASYMVITAHFIDANFQLKKMIIGFKNVGDHKGGTIAQVLLDFLEEWDIKKIFCITVDNATANTSALRKFKAGFLLKNGADALVLKGDFLHLRCATHILNLIVKQGLMEVDDSISAIRNGIQYVRSSTPRLQSFEFRVESGKMSRGSLPLDVKTRWNSTYLMLDQALKFRSAFDKMKTNEKPYLDYFDEIVEGKKRIGPPTNCDWEVTERLAQFLDIFYNSTLVLSASKSVAAHKIYNEIVAITRMIYLIDEQAGDDNELKYKALSMLTKLKKYWNPFKDPVARGKDKNCEMNKLLIVASVFDPRKKMKFAQLCFEKLFGKDTIEYRVMYDSTLAILKRLFDEYSASASNSSSSSGTGNSQSQGVSSTQSQDQVRGEVLSKRTLANGVGYERMDNLFEELVKQSGIEESSNEVDLYLKEALDNPKLMKGTEYDVLSWWMRNSLKFPILSLIAKDILAIQVSSVASESAFSTSGRMLDPHRSCLTHYMIEVLMYTEQWLKCEIHFSEKGVSTIEQMLSHVELQDDLMREYEPEFHL</sequence>
<feature type="domain" description="HAT C-terminal dimerisation" evidence="3">
    <location>
        <begin position="612"/>
        <end position="698"/>
    </location>
</feature>
<protein>
    <recommendedName>
        <fullName evidence="7">HAT C-terminal dimerisation domain-containing protein</fullName>
    </recommendedName>
</protein>
<dbReference type="InterPro" id="IPR025525">
    <property type="entry name" value="hAT-like_transposase_RNase-H"/>
</dbReference>
<dbReference type="AlphaFoldDB" id="A0A6D2IQL9"/>
<evidence type="ECO:0000259" key="3">
    <source>
        <dbReference type="Pfam" id="PF05699"/>
    </source>
</evidence>
<comment type="caution">
    <text evidence="5">The sequence shown here is derived from an EMBL/GenBank/DDBJ whole genome shotgun (WGS) entry which is preliminary data.</text>
</comment>
<dbReference type="InterPro" id="IPR052035">
    <property type="entry name" value="ZnF_BED_domain_contain"/>
</dbReference>
<feature type="compositionally biased region" description="Low complexity" evidence="2">
    <location>
        <begin position="549"/>
        <end position="573"/>
    </location>
</feature>
<dbReference type="InterPro" id="IPR008906">
    <property type="entry name" value="HATC_C_dom"/>
</dbReference>
<name>A0A6D2IQL9_9BRAS</name>
<dbReference type="EMBL" id="CACVBM020001096">
    <property type="protein sequence ID" value="CAA7030700.1"/>
    <property type="molecule type" value="Genomic_DNA"/>
</dbReference>
<gene>
    <name evidence="5" type="ORF">MERR_LOCUS17935</name>
</gene>
<feature type="region of interest" description="Disordered" evidence="2">
    <location>
        <begin position="549"/>
        <end position="576"/>
    </location>
</feature>
<feature type="region of interest" description="Disordered" evidence="2">
    <location>
        <begin position="1"/>
        <end position="67"/>
    </location>
</feature>
<evidence type="ECO:0000259" key="4">
    <source>
        <dbReference type="Pfam" id="PF14372"/>
    </source>
</evidence>
<dbReference type="InterPro" id="IPR012337">
    <property type="entry name" value="RNaseH-like_sf"/>
</dbReference>
<evidence type="ECO:0008006" key="7">
    <source>
        <dbReference type="Google" id="ProtNLM"/>
    </source>
</evidence>
<evidence type="ECO:0000256" key="2">
    <source>
        <dbReference type="SAM" id="MobiDB-lite"/>
    </source>
</evidence>
<evidence type="ECO:0000313" key="6">
    <source>
        <dbReference type="Proteomes" id="UP000467841"/>
    </source>
</evidence>
<dbReference type="OrthoDB" id="1090320at2759"/>
<dbReference type="Proteomes" id="UP000467841">
    <property type="component" value="Unassembled WGS sequence"/>
</dbReference>
<proteinExistence type="predicted"/>
<organism evidence="5 6">
    <name type="scientific">Microthlaspi erraticum</name>
    <dbReference type="NCBI Taxonomy" id="1685480"/>
    <lineage>
        <taxon>Eukaryota</taxon>
        <taxon>Viridiplantae</taxon>
        <taxon>Streptophyta</taxon>
        <taxon>Embryophyta</taxon>
        <taxon>Tracheophyta</taxon>
        <taxon>Spermatophyta</taxon>
        <taxon>Magnoliopsida</taxon>
        <taxon>eudicotyledons</taxon>
        <taxon>Gunneridae</taxon>
        <taxon>Pentapetalae</taxon>
        <taxon>rosids</taxon>
        <taxon>malvids</taxon>
        <taxon>Brassicales</taxon>
        <taxon>Brassicaceae</taxon>
        <taxon>Coluteocarpeae</taxon>
        <taxon>Microthlaspi</taxon>
    </lineage>
</organism>
<dbReference type="GO" id="GO:0003677">
    <property type="term" value="F:DNA binding"/>
    <property type="evidence" value="ECO:0007669"/>
    <property type="project" value="UniProtKB-KW"/>
</dbReference>
<accession>A0A6D2IQL9</accession>
<keyword evidence="1" id="KW-0238">DNA-binding</keyword>
<dbReference type="Pfam" id="PF14372">
    <property type="entry name" value="hAT-like_RNase-H"/>
    <property type="match status" value="1"/>
</dbReference>
<feature type="domain" description="hAT-like transposase RNase-H fold" evidence="4">
    <location>
        <begin position="426"/>
        <end position="544"/>
    </location>
</feature>
<dbReference type="PANTHER" id="PTHR46481">
    <property type="entry name" value="ZINC FINGER BED DOMAIN-CONTAINING PROTEIN 4"/>
    <property type="match status" value="1"/>
</dbReference>
<dbReference type="PANTHER" id="PTHR46481:SF2">
    <property type="entry name" value="BED-TYPE DOMAIN-CONTAINING PROTEIN"/>
    <property type="match status" value="1"/>
</dbReference>
<evidence type="ECO:0000313" key="5">
    <source>
        <dbReference type="EMBL" id="CAA7030700.1"/>
    </source>
</evidence>
<reference evidence="5" key="1">
    <citation type="submission" date="2020-01" db="EMBL/GenBank/DDBJ databases">
        <authorList>
            <person name="Mishra B."/>
        </authorList>
    </citation>
    <scope>NUCLEOTIDE SEQUENCE [LARGE SCALE GENOMIC DNA]</scope>
</reference>